<feature type="region of interest" description="Disordered" evidence="6">
    <location>
        <begin position="186"/>
        <end position="221"/>
    </location>
</feature>
<keyword evidence="3" id="KW-0732">Signal</keyword>
<dbReference type="PANTHER" id="PTHR11010:SF120">
    <property type="entry name" value="LYSOSOMAL PRO-X CARBOXYPEPTIDASE"/>
    <property type="match status" value="1"/>
</dbReference>
<dbReference type="Gene3D" id="3.40.50.1820">
    <property type="entry name" value="alpha/beta hydrolase"/>
    <property type="match status" value="1"/>
</dbReference>
<dbReference type="InterPro" id="IPR008758">
    <property type="entry name" value="Peptidase_S28"/>
</dbReference>
<reference evidence="7 8" key="1">
    <citation type="journal article" date="2018" name="Proc. Natl. Acad. Sci. U.S.A.">
        <title>Draft genome sequence of Camellia sinensis var. sinensis provides insights into the evolution of the tea genome and tea quality.</title>
        <authorList>
            <person name="Wei C."/>
            <person name="Yang H."/>
            <person name="Wang S."/>
            <person name="Zhao J."/>
            <person name="Liu C."/>
            <person name="Gao L."/>
            <person name="Xia E."/>
            <person name="Lu Y."/>
            <person name="Tai Y."/>
            <person name="She G."/>
            <person name="Sun J."/>
            <person name="Cao H."/>
            <person name="Tong W."/>
            <person name="Gao Q."/>
            <person name="Li Y."/>
            <person name="Deng W."/>
            <person name="Jiang X."/>
            <person name="Wang W."/>
            <person name="Chen Q."/>
            <person name="Zhang S."/>
            <person name="Li H."/>
            <person name="Wu J."/>
            <person name="Wang P."/>
            <person name="Li P."/>
            <person name="Shi C."/>
            <person name="Zheng F."/>
            <person name="Jian J."/>
            <person name="Huang B."/>
            <person name="Shan D."/>
            <person name="Shi M."/>
            <person name="Fang C."/>
            <person name="Yue Y."/>
            <person name="Li F."/>
            <person name="Li D."/>
            <person name="Wei S."/>
            <person name="Han B."/>
            <person name="Jiang C."/>
            <person name="Yin Y."/>
            <person name="Xia T."/>
            <person name="Zhang Z."/>
            <person name="Bennetzen J.L."/>
            <person name="Zhao S."/>
            <person name="Wan X."/>
        </authorList>
    </citation>
    <scope>NUCLEOTIDE SEQUENCE [LARGE SCALE GENOMIC DNA]</scope>
    <source>
        <strain evidence="8">cv. Shuchazao</strain>
        <tissue evidence="7">Leaf</tissue>
    </source>
</reference>
<dbReference type="GO" id="GO:0006508">
    <property type="term" value="P:proteolysis"/>
    <property type="evidence" value="ECO:0007669"/>
    <property type="project" value="UniProtKB-KW"/>
</dbReference>
<evidence type="ECO:0000256" key="2">
    <source>
        <dbReference type="ARBA" id="ARBA00022670"/>
    </source>
</evidence>
<dbReference type="Proteomes" id="UP000306102">
    <property type="component" value="Unassembled WGS sequence"/>
</dbReference>
<dbReference type="InterPro" id="IPR042269">
    <property type="entry name" value="Ser_carbopepase_S28_SKS"/>
</dbReference>
<keyword evidence="5" id="KW-0325">Glycoprotein</keyword>
<feature type="compositionally biased region" description="Polar residues" evidence="6">
    <location>
        <begin position="197"/>
        <end position="221"/>
    </location>
</feature>
<evidence type="ECO:0000313" key="7">
    <source>
        <dbReference type="EMBL" id="THG14589.1"/>
    </source>
</evidence>
<comment type="similarity">
    <text evidence="1">Belongs to the peptidase S28 family.</text>
</comment>
<dbReference type="Pfam" id="PF05577">
    <property type="entry name" value="Peptidase_S28"/>
    <property type="match status" value="1"/>
</dbReference>
<evidence type="ECO:0000256" key="1">
    <source>
        <dbReference type="ARBA" id="ARBA00011079"/>
    </source>
</evidence>
<keyword evidence="8" id="KW-1185">Reference proteome</keyword>
<evidence type="ECO:0000256" key="5">
    <source>
        <dbReference type="ARBA" id="ARBA00023180"/>
    </source>
</evidence>
<gene>
    <name evidence="7" type="ORF">TEA_001301</name>
</gene>
<dbReference type="Gene3D" id="1.20.120.980">
    <property type="entry name" value="Serine carboxypeptidase S28, SKS domain"/>
    <property type="match status" value="1"/>
</dbReference>
<organism evidence="7 8">
    <name type="scientific">Camellia sinensis var. sinensis</name>
    <name type="common">China tea</name>
    <dbReference type="NCBI Taxonomy" id="542762"/>
    <lineage>
        <taxon>Eukaryota</taxon>
        <taxon>Viridiplantae</taxon>
        <taxon>Streptophyta</taxon>
        <taxon>Embryophyta</taxon>
        <taxon>Tracheophyta</taxon>
        <taxon>Spermatophyta</taxon>
        <taxon>Magnoliopsida</taxon>
        <taxon>eudicotyledons</taxon>
        <taxon>Gunneridae</taxon>
        <taxon>Pentapetalae</taxon>
        <taxon>asterids</taxon>
        <taxon>Ericales</taxon>
        <taxon>Theaceae</taxon>
        <taxon>Camellia</taxon>
    </lineage>
</organism>
<dbReference type="AlphaFoldDB" id="A0A4S4EE06"/>
<dbReference type="PANTHER" id="PTHR11010">
    <property type="entry name" value="PROTEASE S28 PRO-X CARBOXYPEPTIDASE-RELATED"/>
    <property type="match status" value="1"/>
</dbReference>
<dbReference type="GO" id="GO:0070008">
    <property type="term" value="F:serine-type exopeptidase activity"/>
    <property type="evidence" value="ECO:0007669"/>
    <property type="project" value="InterPro"/>
</dbReference>
<dbReference type="STRING" id="542762.A0A4S4EE06"/>
<accession>A0A4S4EE06</accession>
<keyword evidence="4" id="KW-0378">Hydrolase</keyword>
<comment type="caution">
    <text evidence="7">The sequence shown here is derived from an EMBL/GenBank/DDBJ whole genome shotgun (WGS) entry which is preliminary data.</text>
</comment>
<dbReference type="GO" id="GO:0008239">
    <property type="term" value="F:dipeptidyl-peptidase activity"/>
    <property type="evidence" value="ECO:0007669"/>
    <property type="project" value="TreeGrafter"/>
</dbReference>
<evidence type="ECO:0000256" key="4">
    <source>
        <dbReference type="ARBA" id="ARBA00022801"/>
    </source>
</evidence>
<evidence type="ECO:0000256" key="3">
    <source>
        <dbReference type="ARBA" id="ARBA00022729"/>
    </source>
</evidence>
<name>A0A4S4EE06_CAMSN</name>
<dbReference type="InterPro" id="IPR029058">
    <property type="entry name" value="AB_hydrolase_fold"/>
</dbReference>
<sequence length="431" mass="49763">MVIPLGRGSNDTMFFAKPFILSSFIEDCKSMYGVPPRPHWVTTYYGGHDINMVLKRFASNIIFSNGLRDPYSSGGVLKDISDSVVAVHTVNGSHCLDILWKSRSDPKWLTNQRKEEVKIIKGWIKNKHLEVLKLKMPRVDDHQLRREHFETFHIWFKEHIIMGRKRKPDHPRCMMFDVLHNRTSPPRLLSVRPPSVAPQQLSSSAYEPSVDHSTSSQPTSGQFEYMSRGVQANLHEKLQQHMPVRNYSGADNLGHATGENTSFYLDNTSWVQAHRINGFYLLEFYILTFVEPVIENCNNTTNRRAHGIAHTTGRTTFSQIRHEMTSKGESTDKMNVWLMTRRVDDPEDEFNRQLSMLPEDGRTLEARNAIFHELIGHDRHGYCRTYERIVPRRAVYKDGAGPSQSTPQPSTIDQITQHVRAKLRDELREEL</sequence>
<dbReference type="EMBL" id="SDRB02005217">
    <property type="protein sequence ID" value="THG14589.1"/>
    <property type="molecule type" value="Genomic_DNA"/>
</dbReference>
<proteinExistence type="inferred from homology"/>
<evidence type="ECO:0000256" key="6">
    <source>
        <dbReference type="SAM" id="MobiDB-lite"/>
    </source>
</evidence>
<keyword evidence="2" id="KW-0645">Protease</keyword>
<evidence type="ECO:0000313" key="8">
    <source>
        <dbReference type="Proteomes" id="UP000306102"/>
    </source>
</evidence>
<protein>
    <submittedName>
        <fullName evidence="7">Uncharacterized protein</fullName>
    </submittedName>
</protein>